<dbReference type="EMBL" id="ONZP01000168">
    <property type="protein sequence ID" value="SPJ75529.1"/>
    <property type="molecule type" value="Genomic_DNA"/>
</dbReference>
<feature type="compositionally biased region" description="Basic and acidic residues" evidence="2">
    <location>
        <begin position="24"/>
        <end position="38"/>
    </location>
</feature>
<accession>A0AAE8M7E4</accession>
<keyword evidence="4" id="KW-1185">Reference proteome</keyword>
<dbReference type="Proteomes" id="UP001187734">
    <property type="component" value="Unassembled WGS sequence"/>
</dbReference>
<comment type="caution">
    <text evidence="3">The sequence shown here is derived from an EMBL/GenBank/DDBJ whole genome shotgun (WGS) entry which is preliminary data.</text>
</comment>
<feature type="region of interest" description="Disordered" evidence="2">
    <location>
        <begin position="395"/>
        <end position="449"/>
    </location>
</feature>
<feature type="region of interest" description="Disordered" evidence="2">
    <location>
        <begin position="1"/>
        <end position="43"/>
    </location>
</feature>
<feature type="region of interest" description="Disordered" evidence="2">
    <location>
        <begin position="76"/>
        <end position="98"/>
    </location>
</feature>
<feature type="compositionally biased region" description="Low complexity" evidence="2">
    <location>
        <begin position="552"/>
        <end position="562"/>
    </location>
</feature>
<name>A0AAE8M7E4_9HYPO</name>
<feature type="coiled-coil region" evidence="1">
    <location>
        <begin position="451"/>
        <end position="528"/>
    </location>
</feature>
<feature type="region of interest" description="Disordered" evidence="2">
    <location>
        <begin position="547"/>
        <end position="570"/>
    </location>
</feature>
<gene>
    <name evidence="3" type="ORF">FTOL_05260</name>
</gene>
<evidence type="ECO:0000256" key="1">
    <source>
        <dbReference type="SAM" id="Coils"/>
    </source>
</evidence>
<keyword evidence="1" id="KW-0175">Coiled coil</keyword>
<feature type="compositionally biased region" description="Polar residues" evidence="2">
    <location>
        <begin position="359"/>
        <end position="369"/>
    </location>
</feature>
<evidence type="ECO:0000256" key="2">
    <source>
        <dbReference type="SAM" id="MobiDB-lite"/>
    </source>
</evidence>
<evidence type="ECO:0000313" key="4">
    <source>
        <dbReference type="Proteomes" id="UP001187734"/>
    </source>
</evidence>
<proteinExistence type="predicted"/>
<reference evidence="3" key="1">
    <citation type="submission" date="2018-03" db="EMBL/GenBank/DDBJ databases">
        <authorList>
            <person name="Guldener U."/>
        </authorList>
    </citation>
    <scope>NUCLEOTIDE SEQUENCE</scope>
</reference>
<evidence type="ECO:0000313" key="3">
    <source>
        <dbReference type="EMBL" id="SPJ75529.1"/>
    </source>
</evidence>
<protein>
    <submittedName>
        <fullName evidence="3">Uncharacterized protein</fullName>
    </submittedName>
</protein>
<feature type="region of interest" description="Disordered" evidence="2">
    <location>
        <begin position="348"/>
        <end position="379"/>
    </location>
</feature>
<organism evidence="3 4">
    <name type="scientific">Fusarium torulosum</name>
    <dbReference type="NCBI Taxonomy" id="33205"/>
    <lineage>
        <taxon>Eukaryota</taxon>
        <taxon>Fungi</taxon>
        <taxon>Dikarya</taxon>
        <taxon>Ascomycota</taxon>
        <taxon>Pezizomycotina</taxon>
        <taxon>Sordariomycetes</taxon>
        <taxon>Hypocreomycetidae</taxon>
        <taxon>Hypocreales</taxon>
        <taxon>Nectriaceae</taxon>
        <taxon>Fusarium</taxon>
    </lineage>
</organism>
<dbReference type="AlphaFoldDB" id="A0AAE8M7E4"/>
<sequence>MSESRHKRPAERAPSPARPNKTRPSNDRERPSKDRDAAAEAAADYAESLLQDFDPFEREKIDEIVGVLTKAPDEEWTQAQEDRVTEEFQSSGMKDTRDRMTATSHPVLLGLFKVCLRVFELTPVELISPLYGLNYQSKGSKGKKSPHIFSTPFCDALSGLIVHPNIDGSLPRLVCMLQFAVICRLDIRRPWPVPKVPKDCHVLVTLRRQMDDSKGYLLREPISQMHEKLRNSASEHGKNVSSMSDYLDRISDISAETYGLVSEPDDGAYNLFGAFYKPITADDVAVVVRAIDETPIHGTDLTYTISDALKSYRGVKKAHDYPSAREFPEIWERSQKKMLRIFLQRPDARLERSQENEAPATSHQGNTGPEVSEPEEDGPVATQDAEMVDQYGEVIDSPNSTRPANGGRLTPPVGYRMRRPQRRSSDLVPSSPLHGSSNSYPIRTRESDELSVRRAEEIDSLRERIQQLEESRAQDREIISDLREELQDQRAEFVQEFRKQGEKNTQLLQRLEKQNREFIQELKDQNTQFIKGLEDQNTNLFVRLQSSSSRDAAATVNTTTAASPELGTSP</sequence>